<dbReference type="EMBL" id="CAJVPZ010009115">
    <property type="protein sequence ID" value="CAG8605383.1"/>
    <property type="molecule type" value="Genomic_DNA"/>
</dbReference>
<feature type="compositionally biased region" description="Low complexity" evidence="1">
    <location>
        <begin position="40"/>
        <end position="62"/>
    </location>
</feature>
<dbReference type="Proteomes" id="UP000789396">
    <property type="component" value="Unassembled WGS sequence"/>
</dbReference>
<reference evidence="2" key="1">
    <citation type="submission" date="2021-06" db="EMBL/GenBank/DDBJ databases">
        <authorList>
            <person name="Kallberg Y."/>
            <person name="Tangrot J."/>
            <person name="Rosling A."/>
        </authorList>
    </citation>
    <scope>NUCLEOTIDE SEQUENCE</scope>
    <source>
        <strain evidence="2">IN212</strain>
    </source>
</reference>
<dbReference type="OrthoDB" id="2398342at2759"/>
<comment type="caution">
    <text evidence="2">The sequence shown here is derived from an EMBL/GenBank/DDBJ whole genome shotgun (WGS) entry which is preliminary data.</text>
</comment>
<evidence type="ECO:0000313" key="3">
    <source>
        <dbReference type="Proteomes" id="UP000789396"/>
    </source>
</evidence>
<dbReference type="AlphaFoldDB" id="A0A9N9GEX7"/>
<feature type="non-terminal residue" evidence="2">
    <location>
        <position position="132"/>
    </location>
</feature>
<protein>
    <submittedName>
        <fullName evidence="2">245_t:CDS:1</fullName>
    </submittedName>
</protein>
<organism evidence="2 3">
    <name type="scientific">Racocetra fulgida</name>
    <dbReference type="NCBI Taxonomy" id="60492"/>
    <lineage>
        <taxon>Eukaryota</taxon>
        <taxon>Fungi</taxon>
        <taxon>Fungi incertae sedis</taxon>
        <taxon>Mucoromycota</taxon>
        <taxon>Glomeromycotina</taxon>
        <taxon>Glomeromycetes</taxon>
        <taxon>Diversisporales</taxon>
        <taxon>Gigasporaceae</taxon>
        <taxon>Racocetra</taxon>
    </lineage>
</organism>
<name>A0A9N9GEX7_9GLOM</name>
<proteinExistence type="predicted"/>
<sequence>MSSRFGSILAAVIGFGMVDNSYEQDGRNYRDTSDSASVLSNSESYTSSPTTSPTNSPTSHPNLQRRASESIADSTQIQFRKMPVRRYTLPSKMNPFSLIVGSANDTSSLASRISGNKIWENNREDSSVQVAM</sequence>
<evidence type="ECO:0000256" key="1">
    <source>
        <dbReference type="SAM" id="MobiDB-lite"/>
    </source>
</evidence>
<gene>
    <name evidence="2" type="ORF">RFULGI_LOCUS6766</name>
</gene>
<keyword evidence="3" id="KW-1185">Reference proteome</keyword>
<accession>A0A9N9GEX7</accession>
<feature type="region of interest" description="Disordered" evidence="1">
    <location>
        <begin position="25"/>
        <end position="75"/>
    </location>
</feature>
<evidence type="ECO:0000313" key="2">
    <source>
        <dbReference type="EMBL" id="CAG8605383.1"/>
    </source>
</evidence>